<dbReference type="Pfam" id="PF10123">
    <property type="entry name" value="Mu-like_Pro"/>
    <property type="match status" value="1"/>
</dbReference>
<feature type="region of interest" description="Disordered" evidence="2">
    <location>
        <begin position="407"/>
        <end position="430"/>
    </location>
</feature>
<dbReference type="EMBL" id="QQZY01000010">
    <property type="protein sequence ID" value="RDI73305.1"/>
    <property type="molecule type" value="Genomic_DNA"/>
</dbReference>
<keyword evidence="1" id="KW-0175">Coiled coil</keyword>
<evidence type="ECO:0000313" key="3">
    <source>
        <dbReference type="EMBL" id="RDI73305.1"/>
    </source>
</evidence>
<dbReference type="InterPro" id="IPR012106">
    <property type="entry name" value="Phage_Mu_Gp1"/>
</dbReference>
<dbReference type="RefSeq" id="WP_114797297.1">
    <property type="nucleotide sequence ID" value="NZ_QQZY01000010.1"/>
</dbReference>
<accession>A0A7M2YTF0</accession>
<feature type="region of interest" description="Disordered" evidence="2">
    <location>
        <begin position="48"/>
        <end position="70"/>
    </location>
</feature>
<evidence type="ECO:0000313" key="4">
    <source>
        <dbReference type="Proteomes" id="UP000254134"/>
    </source>
</evidence>
<keyword evidence="4" id="KW-1185">Reference proteome</keyword>
<evidence type="ECO:0000256" key="2">
    <source>
        <dbReference type="SAM" id="MobiDB-lite"/>
    </source>
</evidence>
<comment type="caution">
    <text evidence="3">The sequence shown here is derived from an EMBL/GenBank/DDBJ whole genome shotgun (WGS) entry which is preliminary data.</text>
</comment>
<proteinExistence type="predicted"/>
<dbReference type="AlphaFoldDB" id="A0A7M2YTF0"/>
<reference evidence="4" key="2">
    <citation type="journal article" date="2019" name="MicrobiologyOpen">
        <title>High-quality draft genome sequence of Gaiella occulta isolated from a 150 meter deep mineral water borehole and comparison with the genome sequences of other deep-branching lineages of the phylum Actinobacteria.</title>
        <authorList>
            <person name="Severino R."/>
            <person name="Froufe H.J.C."/>
            <person name="Barroso C."/>
            <person name="Albuquerque L."/>
            <person name="Lobo-da-Cunha A."/>
            <person name="da Costa M.S."/>
            <person name="Egas C."/>
        </authorList>
    </citation>
    <scope>NUCLEOTIDE SEQUENCE [LARGE SCALE GENOMIC DNA]</scope>
    <source>
        <strain evidence="4">F2-233</strain>
    </source>
</reference>
<reference evidence="3 4" key="1">
    <citation type="submission" date="2018-07" db="EMBL/GenBank/DDBJ databases">
        <title>High-quality-draft genome sequence of Gaiella occulta.</title>
        <authorList>
            <person name="Severino R."/>
            <person name="Froufe H.J.C."/>
            <person name="Rainey F.A."/>
            <person name="Barroso C."/>
            <person name="Albuquerque L."/>
            <person name="Lobo-Da-Cunha A."/>
            <person name="Da Costa M.S."/>
            <person name="Egas C."/>
        </authorList>
    </citation>
    <scope>NUCLEOTIDE SEQUENCE [LARGE SCALE GENOMIC DNA]</scope>
    <source>
        <strain evidence="3 4">F2-233</strain>
    </source>
</reference>
<feature type="coiled-coil region" evidence="1">
    <location>
        <begin position="339"/>
        <end position="366"/>
    </location>
</feature>
<sequence>MSLETRDLIGVEILAVGGPVHGKGSAPEGDYWTEADLRAMAQADSELGDELKPPNKLGHSPSQTLLENSLPAPTDGEMPAAGWVENVRVNDDGSKLLADIMAVPATVADLIEAGAWRTRSVELSRVTSQATGKVYDWVVTGLAWLGGKMPAVRTLDDVVKLYAQEGLDDPQASAVLLYAVGDVIWSPTDGYQALRGAVSDALNGPSDVMDPRFWVCDVTDGKALVEDWQSDHAWVVPFTGSASDGVTVAERGAWIPAAAAWLEAPRAYERAVALRSTGVPDPDPDSRPVPAKFSDEQRRTFAEATGLEADKVNDEMLEKAGVPAEAGEPKPDPARENQDADMRRELAELRSEVDDTKRELHEERRNAFVEDAIRAGKVKPGAREKLEKLYDRDADAAREFVAELDANEDLAREYGADGQGDGDDEQDEISKAYEADMAARHGVKPEELI</sequence>
<organism evidence="3 4">
    <name type="scientific">Gaiella occulta</name>
    <dbReference type="NCBI Taxonomy" id="1002870"/>
    <lineage>
        <taxon>Bacteria</taxon>
        <taxon>Bacillati</taxon>
        <taxon>Actinomycetota</taxon>
        <taxon>Thermoleophilia</taxon>
        <taxon>Gaiellales</taxon>
        <taxon>Gaiellaceae</taxon>
        <taxon>Gaiella</taxon>
    </lineage>
</organism>
<evidence type="ECO:0000256" key="1">
    <source>
        <dbReference type="SAM" id="Coils"/>
    </source>
</evidence>
<name>A0A7M2YTF0_9ACTN</name>
<dbReference type="Proteomes" id="UP000254134">
    <property type="component" value="Unassembled WGS sequence"/>
</dbReference>
<feature type="region of interest" description="Disordered" evidence="2">
    <location>
        <begin position="276"/>
        <end position="297"/>
    </location>
</feature>
<gene>
    <name evidence="3" type="ORF">Gocc_2905</name>
</gene>
<dbReference type="OrthoDB" id="4419617at2"/>
<protein>
    <submittedName>
        <fullName evidence="3">Mu-like prophage I protein</fullName>
    </submittedName>
</protein>